<dbReference type="InterPro" id="IPR013783">
    <property type="entry name" value="Ig-like_fold"/>
</dbReference>
<dbReference type="Gene3D" id="3.20.20.80">
    <property type="entry name" value="Glycosidases"/>
    <property type="match status" value="1"/>
</dbReference>
<dbReference type="InterPro" id="IPR027849">
    <property type="entry name" value="DUF4434"/>
</dbReference>
<dbReference type="RefSeq" id="WP_066630265.1">
    <property type="nucleotide sequence ID" value="NZ_FQXL01000020.1"/>
</dbReference>
<dbReference type="PATRIC" id="fig|1121326.3.peg.5772"/>
<dbReference type="AlphaFoldDB" id="A0A162QVB9"/>
<organism evidence="2 3">
    <name type="scientific">Clostridium magnum DSM 2767</name>
    <dbReference type="NCBI Taxonomy" id="1121326"/>
    <lineage>
        <taxon>Bacteria</taxon>
        <taxon>Bacillati</taxon>
        <taxon>Bacillota</taxon>
        <taxon>Clostridia</taxon>
        <taxon>Eubacteriales</taxon>
        <taxon>Clostridiaceae</taxon>
        <taxon>Clostridium</taxon>
    </lineage>
</organism>
<evidence type="ECO:0000313" key="2">
    <source>
        <dbReference type="EMBL" id="KZL89017.1"/>
    </source>
</evidence>
<name>A0A162QVB9_9CLOT</name>
<proteinExistence type="predicted"/>
<reference evidence="2 3" key="1">
    <citation type="submission" date="2016-04" db="EMBL/GenBank/DDBJ databases">
        <title>Genome sequence of Clostridium magnum DSM 2767.</title>
        <authorList>
            <person name="Poehlein A."/>
            <person name="Uhlig R."/>
            <person name="Fischer R."/>
            <person name="Bahl H."/>
            <person name="Daniel R."/>
        </authorList>
    </citation>
    <scope>NUCLEOTIDE SEQUENCE [LARGE SCALE GENOMIC DNA]</scope>
    <source>
        <strain evidence="2 3">DSM 2767</strain>
    </source>
</reference>
<accession>A0A162QVB9</accession>
<dbReference type="Pfam" id="PF14488">
    <property type="entry name" value="DUF4434"/>
    <property type="match status" value="1"/>
</dbReference>
<evidence type="ECO:0000313" key="3">
    <source>
        <dbReference type="Proteomes" id="UP000076603"/>
    </source>
</evidence>
<sequence length="454" mass="52993">MGILKDVSNRVTSKLKMLNLRNMNNSNKKYPIADGSFIQADMVEKWNDSKWQSEFNYLKEVNMHYVIMSTSITEGDLTKTIYPTKIPGGEMEYPSVDIVDMCLRNAEKTGMKIFLGINFNSEWWKKGSRDPSWLYAQMERGNLIADELYTKYYSKYPNAFHGWYWVYEVDNLNFRTKDDFSVLSQAININLKHLKGKKHRLPFMLSPFMNSIYGKAEEYAKNWAYLFQHTDLGQGDIFCPQDSVGGGGLKIDQVDQWFAELRKAVDTKPGLLFWANTETFNHLNWSSVPLNQFVRQMEIEKPYVDNIITFAYCHYYSPNNIDKGFHETYLNYVKSGGLENRKPTPPKEVKVKKDGGSKFLISWLPAHDNIGIYGYKVYRNKKLIFTTNLDRIFKGKTGKKEELVMSYIDKVTLRDKFKWLNYEVRAVDFAGNISKPKKARASCIIRNWRNILKK</sequence>
<dbReference type="Gene3D" id="2.60.40.10">
    <property type="entry name" value="Immunoglobulins"/>
    <property type="match status" value="1"/>
</dbReference>
<comment type="caution">
    <text evidence="2">The sequence shown here is derived from an EMBL/GenBank/DDBJ whole genome shotgun (WGS) entry which is preliminary data.</text>
</comment>
<gene>
    <name evidence="2" type="ORF">CLMAG_57150</name>
</gene>
<evidence type="ECO:0000259" key="1">
    <source>
        <dbReference type="Pfam" id="PF14488"/>
    </source>
</evidence>
<protein>
    <recommendedName>
        <fullName evidence="1">DUF4434 domain-containing protein</fullName>
    </recommendedName>
</protein>
<dbReference type="STRING" id="1121326.CLMAG_57150"/>
<dbReference type="Proteomes" id="UP000076603">
    <property type="component" value="Unassembled WGS sequence"/>
</dbReference>
<keyword evidence="3" id="KW-1185">Reference proteome</keyword>
<dbReference type="OrthoDB" id="6044697at2"/>
<feature type="domain" description="DUF4434" evidence="1">
    <location>
        <begin position="34"/>
        <end position="321"/>
    </location>
</feature>
<dbReference type="EMBL" id="LWAE01000012">
    <property type="protein sequence ID" value="KZL89017.1"/>
    <property type="molecule type" value="Genomic_DNA"/>
</dbReference>